<dbReference type="FunFam" id="1.10.238.10:FF:000001">
    <property type="entry name" value="Calmodulin 1"/>
    <property type="match status" value="1"/>
</dbReference>
<feature type="domain" description="EF-hand" evidence="3">
    <location>
        <begin position="11"/>
        <end position="46"/>
    </location>
</feature>
<feature type="domain" description="EF-hand" evidence="3">
    <location>
        <begin position="84"/>
        <end position="117"/>
    </location>
</feature>
<keyword evidence="5" id="KW-1185">Reference proteome</keyword>
<feature type="domain" description="EF-hand" evidence="3">
    <location>
        <begin position="48"/>
        <end position="83"/>
    </location>
</feature>
<feature type="non-terminal residue" evidence="4">
    <location>
        <position position="117"/>
    </location>
</feature>
<dbReference type="InterPro" id="IPR050230">
    <property type="entry name" value="CALM/Myosin/TropC-like"/>
</dbReference>
<dbReference type="PROSITE" id="PS50222">
    <property type="entry name" value="EF_HAND_2"/>
    <property type="match status" value="3"/>
</dbReference>
<dbReference type="Pfam" id="PF13499">
    <property type="entry name" value="EF-hand_7"/>
    <property type="match status" value="1"/>
</dbReference>
<protein>
    <submittedName>
        <fullName evidence="4">CETN2 protein</fullName>
    </submittedName>
</protein>
<sequence length="117" mass="13256">QITVRALGCELKEEEVERIISEFSEEGSGKLTFKLFLRVMTQKTAEPCLEKEIPEAFEVFDCDGTGKISFENLRVVASEVGEDITDEELQEMIDEADVDGDGDEDEQEFLRILMLTD</sequence>
<reference evidence="4 5" key="1">
    <citation type="submission" date="2019-09" db="EMBL/GenBank/DDBJ databases">
        <title>Bird 10,000 Genomes (B10K) Project - Family phase.</title>
        <authorList>
            <person name="Zhang G."/>
        </authorList>
    </citation>
    <scope>NUCLEOTIDE SEQUENCE [LARGE SCALE GENOMIC DNA]</scope>
    <source>
        <strain evidence="4">B10K-DU-012-58</strain>
        <tissue evidence="4">Muscle</tissue>
    </source>
</reference>
<gene>
    <name evidence="4" type="primary">Cetn2_1</name>
    <name evidence="4" type="ORF">PANHAL_R05398</name>
</gene>
<dbReference type="SUPFAM" id="SSF47473">
    <property type="entry name" value="EF-hand"/>
    <property type="match status" value="1"/>
</dbReference>
<evidence type="ECO:0000256" key="1">
    <source>
        <dbReference type="ARBA" id="ARBA00022737"/>
    </source>
</evidence>
<dbReference type="GO" id="GO:0005509">
    <property type="term" value="F:calcium ion binding"/>
    <property type="evidence" value="ECO:0007669"/>
    <property type="project" value="InterPro"/>
</dbReference>
<evidence type="ECO:0000313" key="5">
    <source>
        <dbReference type="Proteomes" id="UP000580171"/>
    </source>
</evidence>
<feature type="non-terminal residue" evidence="4">
    <location>
        <position position="1"/>
    </location>
</feature>
<name>A0A7L2WZX6_PANHA</name>
<dbReference type="PANTHER" id="PTHR23048">
    <property type="entry name" value="MYOSIN LIGHT CHAIN 1, 3"/>
    <property type="match status" value="1"/>
</dbReference>
<evidence type="ECO:0000313" key="4">
    <source>
        <dbReference type="EMBL" id="NXS75734.1"/>
    </source>
</evidence>
<dbReference type="InterPro" id="IPR011992">
    <property type="entry name" value="EF-hand-dom_pair"/>
</dbReference>
<accession>A0A7L2WZX6</accession>
<evidence type="ECO:0000256" key="2">
    <source>
        <dbReference type="ARBA" id="ARBA00022837"/>
    </source>
</evidence>
<dbReference type="SMART" id="SM00054">
    <property type="entry name" value="EFh"/>
    <property type="match status" value="3"/>
</dbReference>
<dbReference type="CDD" id="cd00051">
    <property type="entry name" value="EFh"/>
    <property type="match status" value="1"/>
</dbReference>
<organism evidence="4 5">
    <name type="scientific">Pandion haliaetus</name>
    <name type="common">Osprey</name>
    <name type="synonym">Falco haliaetus</name>
    <dbReference type="NCBI Taxonomy" id="56262"/>
    <lineage>
        <taxon>Eukaryota</taxon>
        <taxon>Metazoa</taxon>
        <taxon>Chordata</taxon>
        <taxon>Craniata</taxon>
        <taxon>Vertebrata</taxon>
        <taxon>Euteleostomi</taxon>
        <taxon>Archelosauria</taxon>
        <taxon>Archosauria</taxon>
        <taxon>Dinosauria</taxon>
        <taxon>Saurischia</taxon>
        <taxon>Theropoda</taxon>
        <taxon>Coelurosauria</taxon>
        <taxon>Aves</taxon>
        <taxon>Neognathae</taxon>
        <taxon>Neoaves</taxon>
        <taxon>Telluraves</taxon>
        <taxon>Accipitrimorphae</taxon>
        <taxon>Accipitriformes</taxon>
        <taxon>Pandionidae</taxon>
        <taxon>Pandion</taxon>
    </lineage>
</organism>
<evidence type="ECO:0000259" key="3">
    <source>
        <dbReference type="PROSITE" id="PS50222"/>
    </source>
</evidence>
<dbReference type="Pfam" id="PF13833">
    <property type="entry name" value="EF-hand_8"/>
    <property type="match status" value="1"/>
</dbReference>
<dbReference type="OrthoDB" id="343296at2759"/>
<dbReference type="GO" id="GO:0016460">
    <property type="term" value="C:myosin II complex"/>
    <property type="evidence" value="ECO:0007669"/>
    <property type="project" value="TreeGrafter"/>
</dbReference>
<comment type="caution">
    <text evidence="4">The sequence shown here is derived from an EMBL/GenBank/DDBJ whole genome shotgun (WGS) entry which is preliminary data.</text>
</comment>
<dbReference type="EMBL" id="VYZV01041114">
    <property type="protein sequence ID" value="NXS75734.1"/>
    <property type="molecule type" value="Genomic_DNA"/>
</dbReference>
<dbReference type="InterPro" id="IPR002048">
    <property type="entry name" value="EF_hand_dom"/>
</dbReference>
<dbReference type="Gene3D" id="1.10.238.10">
    <property type="entry name" value="EF-hand"/>
    <property type="match status" value="2"/>
</dbReference>
<keyword evidence="2" id="KW-0106">Calcium</keyword>
<dbReference type="PANTHER" id="PTHR23048:SF59">
    <property type="entry name" value="EF-HAND SUPERFAMILY PROTEIN"/>
    <property type="match status" value="1"/>
</dbReference>
<proteinExistence type="predicted"/>
<dbReference type="Proteomes" id="UP000580171">
    <property type="component" value="Unassembled WGS sequence"/>
</dbReference>
<keyword evidence="1" id="KW-0677">Repeat</keyword>
<dbReference type="AlphaFoldDB" id="A0A7L2WZX6"/>